<dbReference type="InterPro" id="IPR000634">
    <property type="entry name" value="Ser/Thr_deHydtase_PyrdxlP-BS"/>
</dbReference>
<dbReference type="SUPFAM" id="SSF53686">
    <property type="entry name" value="Tryptophan synthase beta subunit-like PLP-dependent enzymes"/>
    <property type="match status" value="1"/>
</dbReference>
<reference evidence="6" key="1">
    <citation type="journal article" date="2019" name="Int. J. Syst. Evol. Microbiol.">
        <title>The Global Catalogue of Microorganisms (GCM) 10K type strain sequencing project: providing services to taxonomists for standard genome sequencing and annotation.</title>
        <authorList>
            <consortium name="The Broad Institute Genomics Platform"/>
            <consortium name="The Broad Institute Genome Sequencing Center for Infectious Disease"/>
            <person name="Wu L."/>
            <person name="Ma J."/>
        </authorList>
    </citation>
    <scope>NUCLEOTIDE SEQUENCE [LARGE SCALE GENOMIC DNA]</scope>
    <source>
        <strain evidence="6">JCM 17498</strain>
    </source>
</reference>
<keyword evidence="3" id="KW-0456">Lyase</keyword>
<sequence>MNDNLTADRPSFVTHLECSMTGERYDADMLHGLSRVGRPLLVRYDLDAVGAALSRDALSTRPTDLWRWRELLPVRHTRDIVSLGEIETPMVPIPVSGGANVLVKDEGRLPTGSFKARGLVMAVAMAKELGVTRIAMPTNGNAGAALAAYASRCGIETIVFCPEDTPEINVREIAMQGARVWRVNGLIDDCGAIVGKGATEGRWFDFSTLKEPYRIEGKKTMGLELAAQFGWDLPDAIFYPTGGGTGLIGMWKAFDELEKLGWISSKRPRMYAVQASGCAPIVRAFEAGEEHAERWEDAHTIAMGIRVPRAVGDFLILRAVRESGGKALGVGDPAILKAVEDCARRDGLLLCPEGGATLAAYREALRTGEVDEDERVVLFNCATGLKYPMPPSPQTLDRHAPIDFDAL</sequence>
<comment type="caution">
    <text evidence="5">The sequence shown here is derived from an EMBL/GenBank/DDBJ whole genome shotgun (WGS) entry which is preliminary data.</text>
</comment>
<proteinExistence type="predicted"/>
<accession>A0ABP7DI33</accession>
<dbReference type="RefSeq" id="WP_344692541.1">
    <property type="nucleotide sequence ID" value="NZ_BAABBF010000002.1"/>
</dbReference>
<evidence type="ECO:0000256" key="2">
    <source>
        <dbReference type="ARBA" id="ARBA00022898"/>
    </source>
</evidence>
<evidence type="ECO:0000259" key="4">
    <source>
        <dbReference type="Pfam" id="PF00291"/>
    </source>
</evidence>
<dbReference type="NCBIfam" id="NF006050">
    <property type="entry name" value="PRK08197.1"/>
    <property type="match status" value="1"/>
</dbReference>
<dbReference type="Pfam" id="PF00291">
    <property type="entry name" value="PALP"/>
    <property type="match status" value="1"/>
</dbReference>
<dbReference type="InterPro" id="IPR050147">
    <property type="entry name" value="Ser/Thr_Dehydratase"/>
</dbReference>
<feature type="domain" description="Tryptophan synthase beta chain-like PALP" evidence="4">
    <location>
        <begin position="81"/>
        <end position="381"/>
    </location>
</feature>
<protein>
    <submittedName>
        <fullName evidence="5">Threonine synthase</fullName>
    </submittedName>
</protein>
<keyword evidence="6" id="KW-1185">Reference proteome</keyword>
<comment type="cofactor">
    <cofactor evidence="1">
        <name>pyridoxal 5'-phosphate</name>
        <dbReference type="ChEBI" id="CHEBI:597326"/>
    </cofactor>
</comment>
<dbReference type="PANTHER" id="PTHR48078:SF6">
    <property type="entry name" value="L-THREONINE DEHYDRATASE CATABOLIC TDCB"/>
    <property type="match status" value="1"/>
</dbReference>
<gene>
    <name evidence="5" type="ORF">GCM10022268_12940</name>
</gene>
<organism evidence="5 6">
    <name type="scientific">Sphingomonas cynarae</name>
    <dbReference type="NCBI Taxonomy" id="930197"/>
    <lineage>
        <taxon>Bacteria</taxon>
        <taxon>Pseudomonadati</taxon>
        <taxon>Pseudomonadota</taxon>
        <taxon>Alphaproteobacteria</taxon>
        <taxon>Sphingomonadales</taxon>
        <taxon>Sphingomonadaceae</taxon>
        <taxon>Sphingomonas</taxon>
    </lineage>
</organism>
<evidence type="ECO:0000313" key="6">
    <source>
        <dbReference type="Proteomes" id="UP001500523"/>
    </source>
</evidence>
<dbReference type="Gene3D" id="3.40.50.1100">
    <property type="match status" value="2"/>
</dbReference>
<name>A0ABP7DI33_9SPHN</name>
<dbReference type="EMBL" id="BAABBF010000002">
    <property type="protein sequence ID" value="GAA3704696.1"/>
    <property type="molecule type" value="Genomic_DNA"/>
</dbReference>
<evidence type="ECO:0000313" key="5">
    <source>
        <dbReference type="EMBL" id="GAA3704696.1"/>
    </source>
</evidence>
<dbReference type="PANTHER" id="PTHR48078">
    <property type="entry name" value="THREONINE DEHYDRATASE, MITOCHONDRIAL-RELATED"/>
    <property type="match status" value="1"/>
</dbReference>
<dbReference type="CDD" id="cd01563">
    <property type="entry name" value="Thr-synth_1"/>
    <property type="match status" value="1"/>
</dbReference>
<dbReference type="InterPro" id="IPR036052">
    <property type="entry name" value="TrpB-like_PALP_sf"/>
</dbReference>
<keyword evidence="2" id="KW-0663">Pyridoxal phosphate</keyword>
<evidence type="ECO:0000256" key="3">
    <source>
        <dbReference type="ARBA" id="ARBA00023239"/>
    </source>
</evidence>
<dbReference type="InterPro" id="IPR001926">
    <property type="entry name" value="TrpB-like_PALP"/>
</dbReference>
<evidence type="ECO:0000256" key="1">
    <source>
        <dbReference type="ARBA" id="ARBA00001933"/>
    </source>
</evidence>
<dbReference type="PROSITE" id="PS00165">
    <property type="entry name" value="DEHYDRATASE_SER_THR"/>
    <property type="match status" value="1"/>
</dbReference>
<dbReference type="Proteomes" id="UP001500523">
    <property type="component" value="Unassembled WGS sequence"/>
</dbReference>